<dbReference type="RefSeq" id="XP_065328213.1">
    <property type="nucleotide sequence ID" value="XM_065472141.1"/>
</dbReference>
<dbReference type="GO" id="GO:0030527">
    <property type="term" value="F:structural constituent of chromatin"/>
    <property type="evidence" value="ECO:0007669"/>
    <property type="project" value="InterPro"/>
</dbReference>
<organism evidence="7 8">
    <name type="scientific">Vairimorpha necatrix</name>
    <dbReference type="NCBI Taxonomy" id="6039"/>
    <lineage>
        <taxon>Eukaryota</taxon>
        <taxon>Fungi</taxon>
        <taxon>Fungi incertae sedis</taxon>
        <taxon>Microsporidia</taxon>
        <taxon>Nosematidae</taxon>
        <taxon>Vairimorpha</taxon>
    </lineage>
</organism>
<evidence type="ECO:0000313" key="8">
    <source>
        <dbReference type="Proteomes" id="UP001334084"/>
    </source>
</evidence>
<evidence type="ECO:0000256" key="4">
    <source>
        <dbReference type="ARBA" id="ARBA00023269"/>
    </source>
</evidence>
<dbReference type="GeneID" id="90539875"/>
<feature type="compositionally biased region" description="Polar residues" evidence="5">
    <location>
        <begin position="1"/>
        <end position="12"/>
    </location>
</feature>
<dbReference type="GO" id="GO:0046982">
    <property type="term" value="F:protein heterodimerization activity"/>
    <property type="evidence" value="ECO:0007669"/>
    <property type="project" value="InterPro"/>
</dbReference>
<dbReference type="EMBL" id="CP142726">
    <property type="protein sequence ID" value="WUR02068.1"/>
    <property type="molecule type" value="Genomic_DNA"/>
</dbReference>
<dbReference type="SMART" id="SM00428">
    <property type="entry name" value="H3"/>
    <property type="match status" value="1"/>
</dbReference>
<keyword evidence="4" id="KW-0544">Nucleosome core</keyword>
<dbReference type="Gene3D" id="1.10.20.10">
    <property type="entry name" value="Histone, subunit A"/>
    <property type="match status" value="1"/>
</dbReference>
<evidence type="ECO:0000256" key="5">
    <source>
        <dbReference type="SAM" id="MobiDB-lite"/>
    </source>
</evidence>
<accession>A0AAX4J826</accession>
<evidence type="ECO:0000256" key="3">
    <source>
        <dbReference type="ARBA" id="ARBA00022454"/>
    </source>
</evidence>
<comment type="similarity">
    <text evidence="2">Belongs to the histone H3 family.</text>
</comment>
<protein>
    <submittedName>
        <fullName evidence="7">Histone H3-like protein</fullName>
    </submittedName>
</protein>
<dbReference type="GO" id="GO:0003677">
    <property type="term" value="F:DNA binding"/>
    <property type="evidence" value="ECO:0007669"/>
    <property type="project" value="InterPro"/>
</dbReference>
<dbReference type="InterPro" id="IPR000164">
    <property type="entry name" value="Histone_H3/CENP-A"/>
</dbReference>
<comment type="subcellular location">
    <subcellularLocation>
        <location evidence="1">Chromosome</location>
    </subcellularLocation>
</comment>
<dbReference type="PANTHER" id="PTHR45810:SF1">
    <property type="entry name" value="HISTONE H3-LIKE CENTROMERIC PROTEIN A"/>
    <property type="match status" value="1"/>
</dbReference>
<feature type="region of interest" description="Disordered" evidence="5">
    <location>
        <begin position="1"/>
        <end position="36"/>
    </location>
</feature>
<evidence type="ECO:0000256" key="1">
    <source>
        <dbReference type="ARBA" id="ARBA00004286"/>
    </source>
</evidence>
<dbReference type="Pfam" id="PF00125">
    <property type="entry name" value="Histone"/>
    <property type="match status" value="1"/>
</dbReference>
<dbReference type="PRINTS" id="PR00622">
    <property type="entry name" value="HISTONEH3"/>
</dbReference>
<dbReference type="PANTHER" id="PTHR45810">
    <property type="entry name" value="HISTONE H3.2"/>
    <property type="match status" value="1"/>
</dbReference>
<name>A0AAX4J826_9MICR</name>
<dbReference type="InterPro" id="IPR007125">
    <property type="entry name" value="H2A/H2B/H3"/>
</dbReference>
<evidence type="ECO:0000259" key="6">
    <source>
        <dbReference type="Pfam" id="PF00125"/>
    </source>
</evidence>
<dbReference type="Proteomes" id="UP001334084">
    <property type="component" value="Chromosome 1"/>
</dbReference>
<evidence type="ECO:0000256" key="2">
    <source>
        <dbReference type="ARBA" id="ARBA00010343"/>
    </source>
</evidence>
<dbReference type="KEGG" id="vnx:VNE69_01010"/>
<gene>
    <name evidence="7" type="ORF">VNE69_01010</name>
</gene>
<keyword evidence="4" id="KW-0238">DNA-binding</keyword>
<keyword evidence="8" id="KW-1185">Reference proteome</keyword>
<keyword evidence="3" id="KW-0158">Chromosome</keyword>
<dbReference type="AlphaFoldDB" id="A0AAX4J826"/>
<dbReference type="SUPFAM" id="SSF47113">
    <property type="entry name" value="Histone-fold"/>
    <property type="match status" value="1"/>
</dbReference>
<proteinExistence type="inferred from homology"/>
<dbReference type="GO" id="GO:0000786">
    <property type="term" value="C:nucleosome"/>
    <property type="evidence" value="ECO:0007669"/>
    <property type="project" value="UniProtKB-KW"/>
</dbReference>
<evidence type="ECO:0000313" key="7">
    <source>
        <dbReference type="EMBL" id="WUR02068.1"/>
    </source>
</evidence>
<dbReference type="InterPro" id="IPR009072">
    <property type="entry name" value="Histone-fold"/>
</dbReference>
<sequence length="151" mass="17169">MARTAFSVTSQKGKGKKTPDKRSPPKKKRSSFSIRKPNITHSQAKKKVKKSASIVLKEIKFYQKSTGFLCSRQPFVRMMRRISGNIAKNTNSQAPRFTSQALEILQDVFETHLTSLMETSYLASKHAKRVTLLPSDIKLINKVKGYDQSMY</sequence>
<feature type="domain" description="Core Histone H2A/H2B/H3" evidence="6">
    <location>
        <begin position="54"/>
        <end position="140"/>
    </location>
</feature>
<reference evidence="7" key="1">
    <citation type="journal article" date="2024" name="BMC Genomics">
        <title>Functional annotation of a divergent genome using sequence and structure-based similarity.</title>
        <authorList>
            <person name="Svedberg D."/>
            <person name="Winiger R.R."/>
            <person name="Berg A."/>
            <person name="Sharma H."/>
            <person name="Tellgren-Roth C."/>
            <person name="Debrunner-Vossbrinck B.A."/>
            <person name="Vossbrinck C.R."/>
            <person name="Barandun J."/>
        </authorList>
    </citation>
    <scope>NUCLEOTIDE SEQUENCE</scope>
    <source>
        <strain evidence="7">Illinois isolate</strain>
    </source>
</reference>